<dbReference type="SUPFAM" id="SSF53067">
    <property type="entry name" value="Actin-like ATPase domain"/>
    <property type="match status" value="1"/>
</dbReference>
<dbReference type="RefSeq" id="WP_308715122.1">
    <property type="nucleotide sequence ID" value="NZ_JAVHUY010000025.1"/>
</dbReference>
<dbReference type="PANTHER" id="PTHR18964:SF149">
    <property type="entry name" value="BIFUNCTIONAL UDP-N-ACETYLGLUCOSAMINE 2-EPIMERASE_N-ACETYLMANNOSAMINE KINASE"/>
    <property type="match status" value="1"/>
</dbReference>
<dbReference type="Pfam" id="PF00480">
    <property type="entry name" value="ROK"/>
    <property type="match status" value="1"/>
</dbReference>
<proteinExistence type="inferred from homology"/>
<dbReference type="SUPFAM" id="SSF46785">
    <property type="entry name" value="Winged helix' DNA-binding domain"/>
    <property type="match status" value="1"/>
</dbReference>
<comment type="similarity">
    <text evidence="1">Belongs to the ROK (NagC/XylR) family.</text>
</comment>
<evidence type="ECO:0000313" key="3">
    <source>
        <dbReference type="EMBL" id="MDQ7907852.1"/>
    </source>
</evidence>
<feature type="region of interest" description="Disordered" evidence="2">
    <location>
        <begin position="27"/>
        <end position="50"/>
    </location>
</feature>
<keyword evidence="4" id="KW-1185">Reference proteome</keyword>
<dbReference type="InterPro" id="IPR043129">
    <property type="entry name" value="ATPase_NBD"/>
</dbReference>
<protein>
    <submittedName>
        <fullName evidence="3">ROK family protein</fullName>
    </submittedName>
</protein>
<sequence>MTDGPVRQASLREHNLGLVLRQVASRAPGPGRRLAGDGRAPEKEAARPPSRADIAAATSLTRATVSALVDDLISGGLLTEVEPAPRAGAGRPAAGLVLSTSGPAGLGLEINVDYLSACVVDLAGTVRHRDVRHADQRPGRPDQVLAEVAGLAADARAHAEREGLVLAGAALAVPGLVTPAGVVRLAPNLGWRDVDVPAGLAAGLARSGPRSEASAVGRAAGLARSDPRSEATRPDRAGHLRHPASEASAASRAALDGLPVTVDNEANLAALGELHAGPAGPASFLYVSGEIGIGAGIVLHGALFRGARGWSGELGHMAVRPDGPACRCGARGCLEQYAGQEAILRAAGADDLLPQAEAGNPAVLDALASAGEALGVAVAGVVNLLDVEAVVLGGIYAPLAAWLRPAVEAEIHRRVLTAAWSPVAVRPSVLGADAAVVGAAGSVVRTIQNHPARWLTRTVS</sequence>
<evidence type="ECO:0000313" key="4">
    <source>
        <dbReference type="Proteomes" id="UP001230908"/>
    </source>
</evidence>
<evidence type="ECO:0000256" key="2">
    <source>
        <dbReference type="SAM" id="MobiDB-lite"/>
    </source>
</evidence>
<name>A0ABU0ZPJ7_9ACTN</name>
<dbReference type="CDD" id="cd24076">
    <property type="entry name" value="ASKHA_ATPase_ROK_BsXylR-like"/>
    <property type="match status" value="1"/>
</dbReference>
<dbReference type="InterPro" id="IPR036388">
    <property type="entry name" value="WH-like_DNA-bd_sf"/>
</dbReference>
<dbReference type="InterPro" id="IPR036390">
    <property type="entry name" value="WH_DNA-bd_sf"/>
</dbReference>
<feature type="compositionally biased region" description="Basic and acidic residues" evidence="2">
    <location>
        <begin position="225"/>
        <end position="238"/>
    </location>
</feature>
<gene>
    <name evidence="3" type="ORF">RB614_25340</name>
</gene>
<evidence type="ECO:0000256" key="1">
    <source>
        <dbReference type="ARBA" id="ARBA00006479"/>
    </source>
</evidence>
<reference evidence="3 4" key="1">
    <citation type="submission" date="2023-08" db="EMBL/GenBank/DDBJ databases">
        <title>Phytohabitans sansha sp. nov., isolated from marine sediment.</title>
        <authorList>
            <person name="Zhao Y."/>
            <person name="Yi K."/>
        </authorList>
    </citation>
    <scope>NUCLEOTIDE SEQUENCE [LARGE SCALE GENOMIC DNA]</scope>
    <source>
        <strain evidence="3 4">ZYX-F-186</strain>
    </source>
</reference>
<accession>A0ABU0ZPJ7</accession>
<dbReference type="EMBL" id="JAVHUY010000025">
    <property type="protein sequence ID" value="MDQ7907852.1"/>
    <property type="molecule type" value="Genomic_DNA"/>
</dbReference>
<feature type="compositionally biased region" description="Basic and acidic residues" evidence="2">
    <location>
        <begin position="34"/>
        <end position="46"/>
    </location>
</feature>
<dbReference type="Proteomes" id="UP001230908">
    <property type="component" value="Unassembled WGS sequence"/>
</dbReference>
<dbReference type="Gene3D" id="1.10.10.10">
    <property type="entry name" value="Winged helix-like DNA-binding domain superfamily/Winged helix DNA-binding domain"/>
    <property type="match status" value="1"/>
</dbReference>
<dbReference type="InterPro" id="IPR000600">
    <property type="entry name" value="ROK"/>
</dbReference>
<feature type="region of interest" description="Disordered" evidence="2">
    <location>
        <begin position="215"/>
        <end position="249"/>
    </location>
</feature>
<organism evidence="3 4">
    <name type="scientific">Phytohabitans maris</name>
    <dbReference type="NCBI Taxonomy" id="3071409"/>
    <lineage>
        <taxon>Bacteria</taxon>
        <taxon>Bacillati</taxon>
        <taxon>Actinomycetota</taxon>
        <taxon>Actinomycetes</taxon>
        <taxon>Micromonosporales</taxon>
        <taxon>Micromonosporaceae</taxon>
    </lineage>
</organism>
<comment type="caution">
    <text evidence="3">The sequence shown here is derived from an EMBL/GenBank/DDBJ whole genome shotgun (WGS) entry which is preliminary data.</text>
</comment>
<dbReference type="PANTHER" id="PTHR18964">
    <property type="entry name" value="ROK (REPRESSOR, ORF, KINASE) FAMILY"/>
    <property type="match status" value="1"/>
</dbReference>
<dbReference type="Gene3D" id="3.30.420.40">
    <property type="match status" value="3"/>
</dbReference>